<dbReference type="PANTHER" id="PTHR19229">
    <property type="entry name" value="ATP-BINDING CASSETTE TRANSPORTER SUBFAMILY A ABCA"/>
    <property type="match status" value="1"/>
</dbReference>
<dbReference type="AlphaFoldDB" id="A0A177B933"/>
<dbReference type="GO" id="GO:0016887">
    <property type="term" value="F:ATP hydrolysis activity"/>
    <property type="evidence" value="ECO:0007669"/>
    <property type="project" value="InterPro"/>
</dbReference>
<dbReference type="GO" id="GO:0005319">
    <property type="term" value="F:lipid transporter activity"/>
    <property type="evidence" value="ECO:0007669"/>
    <property type="project" value="TreeGrafter"/>
</dbReference>
<gene>
    <name evidence="7" type="ORF">A3Q56_01407</name>
</gene>
<dbReference type="OrthoDB" id="77006at2759"/>
<feature type="transmembrane region" description="Helical" evidence="5">
    <location>
        <begin position="47"/>
        <end position="66"/>
    </location>
</feature>
<proteinExistence type="predicted"/>
<evidence type="ECO:0000256" key="2">
    <source>
        <dbReference type="ARBA" id="ARBA00022737"/>
    </source>
</evidence>
<feature type="transmembrane region" description="Helical" evidence="5">
    <location>
        <begin position="424"/>
        <end position="445"/>
    </location>
</feature>
<keyword evidence="2" id="KW-0677">Repeat</keyword>
<dbReference type="PANTHER" id="PTHR19229:SF36">
    <property type="entry name" value="ATP-BINDING CASSETTE SUB-FAMILY A MEMBER 2"/>
    <property type="match status" value="1"/>
</dbReference>
<dbReference type="PROSITE" id="PS50893">
    <property type="entry name" value="ABC_TRANSPORTER_2"/>
    <property type="match status" value="1"/>
</dbReference>
<evidence type="ECO:0000313" key="8">
    <source>
        <dbReference type="Proteomes" id="UP000078046"/>
    </source>
</evidence>
<feature type="transmembrane region" description="Helical" evidence="5">
    <location>
        <begin position="452"/>
        <end position="473"/>
    </location>
</feature>
<dbReference type="InterPro" id="IPR026082">
    <property type="entry name" value="ABCA"/>
</dbReference>
<keyword evidence="5" id="KW-1133">Transmembrane helix</keyword>
<protein>
    <recommendedName>
        <fullName evidence="6">ABC transporter domain-containing protein</fullName>
    </recommendedName>
</protein>
<evidence type="ECO:0000256" key="4">
    <source>
        <dbReference type="ARBA" id="ARBA00022840"/>
    </source>
</evidence>
<feature type="transmembrane region" description="Helical" evidence="5">
    <location>
        <begin position="113"/>
        <end position="129"/>
    </location>
</feature>
<feature type="transmembrane region" description="Helical" evidence="5">
    <location>
        <begin position="348"/>
        <end position="368"/>
    </location>
</feature>
<accession>A0A177B933</accession>
<feature type="domain" description="ABC transporter" evidence="6">
    <location>
        <begin position="579"/>
        <end position="805"/>
    </location>
</feature>
<feature type="transmembrane region" description="Helical" evidence="5">
    <location>
        <begin position="493"/>
        <end position="514"/>
    </location>
</feature>
<organism evidence="7 8">
    <name type="scientific">Intoshia linei</name>
    <dbReference type="NCBI Taxonomy" id="1819745"/>
    <lineage>
        <taxon>Eukaryota</taxon>
        <taxon>Metazoa</taxon>
        <taxon>Spiralia</taxon>
        <taxon>Lophotrochozoa</taxon>
        <taxon>Mesozoa</taxon>
        <taxon>Orthonectida</taxon>
        <taxon>Rhopaluridae</taxon>
        <taxon>Intoshia</taxon>
    </lineage>
</organism>
<dbReference type="GO" id="GO:0005524">
    <property type="term" value="F:ATP binding"/>
    <property type="evidence" value="ECO:0007669"/>
    <property type="project" value="UniProtKB-KW"/>
</dbReference>
<feature type="transmembrane region" description="Helical" evidence="5">
    <location>
        <begin position="928"/>
        <end position="948"/>
    </location>
</feature>
<dbReference type="Gene3D" id="3.40.50.300">
    <property type="entry name" value="P-loop containing nucleotide triphosphate hydrolases"/>
    <property type="match status" value="1"/>
</dbReference>
<keyword evidence="1" id="KW-0813">Transport</keyword>
<comment type="caution">
    <text evidence="7">The sequence shown here is derived from an EMBL/GenBank/DDBJ whole genome shotgun (WGS) entry which is preliminary data.</text>
</comment>
<keyword evidence="5" id="KW-0472">Membrane</keyword>
<sequence>MVYNHGPKYFPIFGGSHNGKIKKSTNLLIHNYNGCIWYLVRKNCSKYALIFNLVLLLFPVSFYAIICNSYYKDLATRIQKSDSQKYACTHPSQNIDTSFWEWSLFGEFSVDDINSLIIMILLNILIIYLDRNCSARETYERDVAHDMLKSIYYKNDDTNPTLIRIVKAYRHIKKYKKEITDYYNNLEFDCKYQHRDEKFKKLCDLKFKDEKNNVKYDQKKFKQFLNMDPIELIPVKSEDYTVRLPEASSVLEFDKTDKYGLKYTVHYLSSNMSPLFQNVDLFLGKTRNIYKKVHFYKNLYIQYLFIASFIIEKDKNVDLKKLNYHTIGYSIYPVTNKIYGNKDNLVQAIHPCLIIFFLIIMFLVINEIDIHDNNIFMKTLRNNNVPWHVYYMSMLLIFLIKNILSLYLFLLYVDIQHYILKGKIPIIIFMSSLVLVQLFSFMCLLSKCVKSIIMKIIVIMTCIFISLGSNVLTYNVHIDLSYSYMIIMSFNPFSAWLNFIYVLYDNFFVASVWYHRYFSLKSVIGFLKMKKFFLDNYKIIMKKIFVKSNSNDFRHLLSSNQSESSNQNEIEGNDENVIIDVRNVYYWFDKEEKILNNVTIKLYNNNITCLIGENGSGKSTLMKIILKMIKPKKGSIKFFLDDDSSIGVSSVGYCSQKSLILENLTVEDHFILYSKFFGLHDKQNYLNKIKEIGLEAKTKELATTMSGGMKRSLCVALAFYGNKRFVILDEPTAGVDEASRINIWNFIRTQKEKYNFSVLFSTHFEDEAERQSDNIVVMKNGSIQSNASLNELKTKYSPFFVLKFKLSKISNKNINDVFNHLKSKIFSIELVEQLGNEIQIHVHHDMKHLLTSILKNYNTLAEKFHIIDFSIQDSGIFEILTNLKHLNKKKQKECDNTYHPANNNCCQLLMLQFQAVMLEKYKALKNSFIVPLTYILCPAILICILITFSNCNGDMFRQKVRVSRFLSMYQRSPTTFFSTDESNFESTKDSFVRNLMNSVWKYPFLGTECSELKNMKNMYD</sequence>
<keyword evidence="5" id="KW-0812">Transmembrane</keyword>
<evidence type="ECO:0000256" key="1">
    <source>
        <dbReference type="ARBA" id="ARBA00022448"/>
    </source>
</evidence>
<feature type="transmembrane region" description="Helical" evidence="5">
    <location>
        <begin position="389"/>
        <end position="412"/>
    </location>
</feature>
<evidence type="ECO:0000313" key="7">
    <source>
        <dbReference type="EMBL" id="OAF70817.1"/>
    </source>
</evidence>
<dbReference type="InterPro" id="IPR003439">
    <property type="entry name" value="ABC_transporter-like_ATP-bd"/>
</dbReference>
<dbReference type="InterPro" id="IPR027417">
    <property type="entry name" value="P-loop_NTPase"/>
</dbReference>
<evidence type="ECO:0000259" key="6">
    <source>
        <dbReference type="PROSITE" id="PS50893"/>
    </source>
</evidence>
<dbReference type="Proteomes" id="UP000078046">
    <property type="component" value="Unassembled WGS sequence"/>
</dbReference>
<name>A0A177B933_9BILA</name>
<evidence type="ECO:0000256" key="3">
    <source>
        <dbReference type="ARBA" id="ARBA00022741"/>
    </source>
</evidence>
<dbReference type="GO" id="GO:0016020">
    <property type="term" value="C:membrane"/>
    <property type="evidence" value="ECO:0007669"/>
    <property type="project" value="InterPro"/>
</dbReference>
<dbReference type="InterPro" id="IPR003593">
    <property type="entry name" value="AAA+_ATPase"/>
</dbReference>
<keyword evidence="4" id="KW-0067">ATP-binding</keyword>
<dbReference type="EMBL" id="LWCA01000108">
    <property type="protein sequence ID" value="OAF70817.1"/>
    <property type="molecule type" value="Genomic_DNA"/>
</dbReference>
<dbReference type="Pfam" id="PF00005">
    <property type="entry name" value="ABC_tran"/>
    <property type="match status" value="1"/>
</dbReference>
<dbReference type="GO" id="GO:0140359">
    <property type="term" value="F:ABC-type transporter activity"/>
    <property type="evidence" value="ECO:0007669"/>
    <property type="project" value="InterPro"/>
</dbReference>
<feature type="transmembrane region" description="Helical" evidence="5">
    <location>
        <begin position="295"/>
        <end position="311"/>
    </location>
</feature>
<dbReference type="SUPFAM" id="SSF52540">
    <property type="entry name" value="P-loop containing nucleoside triphosphate hydrolases"/>
    <property type="match status" value="1"/>
</dbReference>
<keyword evidence="8" id="KW-1185">Reference proteome</keyword>
<dbReference type="SMART" id="SM00382">
    <property type="entry name" value="AAA"/>
    <property type="match status" value="1"/>
</dbReference>
<evidence type="ECO:0000256" key="5">
    <source>
        <dbReference type="SAM" id="Phobius"/>
    </source>
</evidence>
<keyword evidence="3" id="KW-0547">Nucleotide-binding</keyword>
<reference evidence="7 8" key="1">
    <citation type="submission" date="2016-04" db="EMBL/GenBank/DDBJ databases">
        <title>The genome of Intoshia linei affirms orthonectids as highly simplified spiralians.</title>
        <authorList>
            <person name="Mikhailov K.V."/>
            <person name="Slusarev G.S."/>
            <person name="Nikitin M.A."/>
            <person name="Logacheva M.D."/>
            <person name="Penin A."/>
            <person name="Aleoshin V."/>
            <person name="Panchin Y.V."/>
        </authorList>
    </citation>
    <scope>NUCLEOTIDE SEQUENCE [LARGE SCALE GENOMIC DNA]</scope>
    <source>
        <strain evidence="7">Intl2013</strain>
        <tissue evidence="7">Whole animal</tissue>
    </source>
</reference>